<dbReference type="Gene3D" id="1.10.1740.10">
    <property type="match status" value="1"/>
</dbReference>
<keyword evidence="3 6" id="KW-0731">Sigma factor</keyword>
<keyword evidence="4 6" id="KW-0238">DNA-binding</keyword>
<evidence type="ECO:0000259" key="7">
    <source>
        <dbReference type="Pfam" id="PF04542"/>
    </source>
</evidence>
<feature type="domain" description="RNA polymerase sigma-70 region 2" evidence="7">
    <location>
        <begin position="14"/>
        <end position="80"/>
    </location>
</feature>
<dbReference type="Proteomes" id="UP000184386">
    <property type="component" value="Unassembled WGS sequence"/>
</dbReference>
<feature type="domain" description="RNA polymerase sigma factor 70 region 4 type 2" evidence="8">
    <location>
        <begin position="104"/>
        <end position="155"/>
    </location>
</feature>
<dbReference type="InterPro" id="IPR000838">
    <property type="entry name" value="RNA_pol_sigma70_ECF_CS"/>
</dbReference>
<dbReference type="CDD" id="cd06171">
    <property type="entry name" value="Sigma70_r4"/>
    <property type="match status" value="1"/>
</dbReference>
<dbReference type="EMBL" id="FRAC01000007">
    <property type="protein sequence ID" value="SHJ75277.1"/>
    <property type="molecule type" value="Genomic_DNA"/>
</dbReference>
<dbReference type="PANTHER" id="PTHR43133:SF60">
    <property type="entry name" value="RNA POLYMERASE SIGMA FACTOR SIGV"/>
    <property type="match status" value="1"/>
</dbReference>
<evidence type="ECO:0000256" key="5">
    <source>
        <dbReference type="ARBA" id="ARBA00023163"/>
    </source>
</evidence>
<dbReference type="STRING" id="1121322.SAMN02745136_00735"/>
<comment type="similarity">
    <text evidence="1 6">Belongs to the sigma-70 factor family. ECF subfamily.</text>
</comment>
<evidence type="ECO:0000256" key="2">
    <source>
        <dbReference type="ARBA" id="ARBA00023015"/>
    </source>
</evidence>
<dbReference type="InterPro" id="IPR013325">
    <property type="entry name" value="RNA_pol_sigma_r2"/>
</dbReference>
<dbReference type="PROSITE" id="PS01063">
    <property type="entry name" value="SIGMA70_ECF"/>
    <property type="match status" value="1"/>
</dbReference>
<protein>
    <recommendedName>
        <fullName evidence="6">RNA polymerase sigma factor</fullName>
    </recommendedName>
</protein>
<dbReference type="InterPro" id="IPR007627">
    <property type="entry name" value="RNA_pol_sigma70_r2"/>
</dbReference>
<name>A0A1M6LVM7_9FIRM</name>
<dbReference type="GO" id="GO:0003677">
    <property type="term" value="F:DNA binding"/>
    <property type="evidence" value="ECO:0007669"/>
    <property type="project" value="UniProtKB-KW"/>
</dbReference>
<dbReference type="InterPro" id="IPR013249">
    <property type="entry name" value="RNA_pol_sigma70_r4_t2"/>
</dbReference>
<keyword evidence="2 6" id="KW-0805">Transcription regulation</keyword>
<dbReference type="GO" id="GO:0016987">
    <property type="term" value="F:sigma factor activity"/>
    <property type="evidence" value="ECO:0007669"/>
    <property type="project" value="UniProtKB-KW"/>
</dbReference>
<dbReference type="NCBIfam" id="TIGR02937">
    <property type="entry name" value="sigma70-ECF"/>
    <property type="match status" value="1"/>
</dbReference>
<organism evidence="9 10">
    <name type="scientific">Anaerocolumna jejuensis DSM 15929</name>
    <dbReference type="NCBI Taxonomy" id="1121322"/>
    <lineage>
        <taxon>Bacteria</taxon>
        <taxon>Bacillati</taxon>
        <taxon>Bacillota</taxon>
        <taxon>Clostridia</taxon>
        <taxon>Lachnospirales</taxon>
        <taxon>Lachnospiraceae</taxon>
        <taxon>Anaerocolumna</taxon>
    </lineage>
</organism>
<dbReference type="Gene3D" id="1.10.10.10">
    <property type="entry name" value="Winged helix-like DNA-binding domain superfamily/Winged helix DNA-binding domain"/>
    <property type="match status" value="1"/>
</dbReference>
<dbReference type="InterPro" id="IPR036388">
    <property type="entry name" value="WH-like_DNA-bd_sf"/>
</dbReference>
<evidence type="ECO:0000259" key="8">
    <source>
        <dbReference type="Pfam" id="PF08281"/>
    </source>
</evidence>
<dbReference type="PANTHER" id="PTHR43133">
    <property type="entry name" value="RNA POLYMERASE ECF-TYPE SIGMA FACTO"/>
    <property type="match status" value="1"/>
</dbReference>
<evidence type="ECO:0000256" key="3">
    <source>
        <dbReference type="ARBA" id="ARBA00023082"/>
    </source>
</evidence>
<evidence type="ECO:0000256" key="6">
    <source>
        <dbReference type="RuleBase" id="RU000716"/>
    </source>
</evidence>
<proteinExistence type="inferred from homology"/>
<dbReference type="SUPFAM" id="SSF88946">
    <property type="entry name" value="Sigma2 domain of RNA polymerase sigma factors"/>
    <property type="match status" value="1"/>
</dbReference>
<evidence type="ECO:0000256" key="4">
    <source>
        <dbReference type="ARBA" id="ARBA00023125"/>
    </source>
</evidence>
<accession>A0A1M6LVM7</accession>
<dbReference type="InterPro" id="IPR039425">
    <property type="entry name" value="RNA_pol_sigma-70-like"/>
</dbReference>
<evidence type="ECO:0000313" key="9">
    <source>
        <dbReference type="EMBL" id="SHJ75277.1"/>
    </source>
</evidence>
<gene>
    <name evidence="9" type="ORF">SAMN02745136_00735</name>
</gene>
<dbReference type="InterPro" id="IPR013324">
    <property type="entry name" value="RNA_pol_sigma_r3/r4-like"/>
</dbReference>
<dbReference type="Pfam" id="PF08281">
    <property type="entry name" value="Sigma70_r4_2"/>
    <property type="match status" value="1"/>
</dbReference>
<dbReference type="GO" id="GO:0006950">
    <property type="term" value="P:response to stress"/>
    <property type="evidence" value="ECO:0007669"/>
    <property type="project" value="UniProtKB-ARBA"/>
</dbReference>
<dbReference type="SUPFAM" id="SSF88659">
    <property type="entry name" value="Sigma3 and sigma4 domains of RNA polymerase sigma factors"/>
    <property type="match status" value="1"/>
</dbReference>
<dbReference type="GO" id="GO:0006352">
    <property type="term" value="P:DNA-templated transcription initiation"/>
    <property type="evidence" value="ECO:0007669"/>
    <property type="project" value="InterPro"/>
</dbReference>
<evidence type="ECO:0000256" key="1">
    <source>
        <dbReference type="ARBA" id="ARBA00010641"/>
    </source>
</evidence>
<keyword evidence="10" id="KW-1185">Reference proteome</keyword>
<sequence length="163" mass="19272">MGHQATYERIAELILENKESYYRLAFSYVRSREDALDVVQESIVRAFSSRKTLKDTNYIKSWFYRIVINTALDFLRKNKKYTYLDEGQWEDLSTGPGDTYKDIDLHKALDKLPPKSRTIIILRFFEDMKISEIARILDENENTVKTNLYSTLKKLKLELTEDV</sequence>
<dbReference type="AlphaFoldDB" id="A0A1M6LVM7"/>
<dbReference type="Pfam" id="PF04542">
    <property type="entry name" value="Sigma70_r2"/>
    <property type="match status" value="1"/>
</dbReference>
<reference evidence="9 10" key="1">
    <citation type="submission" date="2016-11" db="EMBL/GenBank/DDBJ databases">
        <authorList>
            <person name="Jaros S."/>
            <person name="Januszkiewicz K."/>
            <person name="Wedrychowicz H."/>
        </authorList>
    </citation>
    <scope>NUCLEOTIDE SEQUENCE [LARGE SCALE GENOMIC DNA]</scope>
    <source>
        <strain evidence="9 10">DSM 15929</strain>
    </source>
</reference>
<evidence type="ECO:0000313" key="10">
    <source>
        <dbReference type="Proteomes" id="UP000184386"/>
    </source>
</evidence>
<dbReference type="InterPro" id="IPR014284">
    <property type="entry name" value="RNA_pol_sigma-70_dom"/>
</dbReference>
<keyword evidence="5 6" id="KW-0804">Transcription</keyword>